<keyword evidence="1" id="KW-0472">Membrane</keyword>
<organism evidence="2 3">
    <name type="scientific">Micromonospora parva</name>
    <dbReference type="NCBI Taxonomy" id="1464048"/>
    <lineage>
        <taxon>Bacteria</taxon>
        <taxon>Bacillati</taxon>
        <taxon>Actinomycetota</taxon>
        <taxon>Actinomycetes</taxon>
        <taxon>Micromonosporales</taxon>
        <taxon>Micromonosporaceae</taxon>
        <taxon>Micromonospora</taxon>
    </lineage>
</organism>
<reference evidence="2 3" key="1">
    <citation type="submission" date="2024-10" db="EMBL/GenBank/DDBJ databases">
        <title>The Natural Products Discovery Center: Release of the First 8490 Sequenced Strains for Exploring Actinobacteria Biosynthetic Diversity.</title>
        <authorList>
            <person name="Kalkreuter E."/>
            <person name="Kautsar S.A."/>
            <person name="Yang D."/>
            <person name="Bader C.D."/>
            <person name="Teijaro C.N."/>
            <person name="Fluegel L."/>
            <person name="Davis C.M."/>
            <person name="Simpson J.R."/>
            <person name="Lauterbach L."/>
            <person name="Steele A.D."/>
            <person name="Gui C."/>
            <person name="Meng S."/>
            <person name="Li G."/>
            <person name="Viehrig K."/>
            <person name="Ye F."/>
            <person name="Su P."/>
            <person name="Kiefer A.F."/>
            <person name="Nichols A."/>
            <person name="Cepeda A.J."/>
            <person name="Yan W."/>
            <person name="Fan B."/>
            <person name="Jiang Y."/>
            <person name="Adhikari A."/>
            <person name="Zheng C.-J."/>
            <person name="Schuster L."/>
            <person name="Cowan T.M."/>
            <person name="Smanski M.J."/>
            <person name="Chevrette M.G."/>
            <person name="De Carvalho L.P.S."/>
            <person name="Shen B."/>
        </authorList>
    </citation>
    <scope>NUCLEOTIDE SEQUENCE [LARGE SCALE GENOMIC DNA]</scope>
    <source>
        <strain evidence="2 3">NPDC000140</strain>
    </source>
</reference>
<feature type="transmembrane region" description="Helical" evidence="1">
    <location>
        <begin position="37"/>
        <end position="58"/>
    </location>
</feature>
<dbReference type="RefSeq" id="WP_030330206.1">
    <property type="nucleotide sequence ID" value="NZ_JBEYTR010000011.1"/>
</dbReference>
<keyword evidence="1" id="KW-0812">Transmembrane</keyword>
<evidence type="ECO:0008006" key="4">
    <source>
        <dbReference type="Google" id="ProtNLM"/>
    </source>
</evidence>
<protein>
    <recommendedName>
        <fullName evidence="4">DUF2530 domain-containing protein</fullName>
    </recommendedName>
</protein>
<comment type="caution">
    <text evidence="2">The sequence shown here is derived from an EMBL/GenBank/DDBJ whole genome shotgun (WGS) entry which is preliminary data.</text>
</comment>
<name>A0ABW6VZ39_9ACTN</name>
<feature type="transmembrane region" description="Helical" evidence="1">
    <location>
        <begin position="12"/>
        <end position="31"/>
    </location>
</feature>
<accession>A0ABW6VZ39</accession>
<evidence type="ECO:0000313" key="3">
    <source>
        <dbReference type="Proteomes" id="UP001602287"/>
    </source>
</evidence>
<keyword evidence="3" id="KW-1185">Reference proteome</keyword>
<sequence>MSRRPRSPRANSAILLVWFVAVTLLLGGLALDGEMPGLIRLALALLWAGLALPTLYLLRWLHRRGTAGQPARPGQDRTSR</sequence>
<evidence type="ECO:0000313" key="2">
    <source>
        <dbReference type="EMBL" id="MFF5202770.1"/>
    </source>
</evidence>
<gene>
    <name evidence="2" type="ORF">ACFY3B_24495</name>
</gene>
<evidence type="ECO:0000256" key="1">
    <source>
        <dbReference type="SAM" id="Phobius"/>
    </source>
</evidence>
<dbReference type="EMBL" id="JBIAZM010000010">
    <property type="protein sequence ID" value="MFF5202770.1"/>
    <property type="molecule type" value="Genomic_DNA"/>
</dbReference>
<proteinExistence type="predicted"/>
<dbReference type="Proteomes" id="UP001602287">
    <property type="component" value="Unassembled WGS sequence"/>
</dbReference>
<keyword evidence="1" id="KW-1133">Transmembrane helix</keyword>